<sequence length="54" mass="6313">MSQLMEELSFRGLIQQQTDEEGLTKLLAEEKKSNYTPVLIRQLTAYTLVIYCQF</sequence>
<evidence type="ECO:0000313" key="2">
    <source>
        <dbReference type="Proteomes" id="UP000464658"/>
    </source>
</evidence>
<protein>
    <submittedName>
        <fullName evidence="1">Uncharacterized protein</fullName>
    </submittedName>
</protein>
<proteinExistence type="predicted"/>
<evidence type="ECO:0000313" key="1">
    <source>
        <dbReference type="EMBL" id="BBP91601.1"/>
    </source>
</evidence>
<reference evidence="1 2" key="1">
    <citation type="submission" date="2019-12" db="EMBL/GenBank/DDBJ databases">
        <title>Full genome sequence of a Bacillus safensis strain isolated from commercially available natto in Indonesia.</title>
        <authorList>
            <person name="Yoshida M."/>
            <person name="Uomi M."/>
            <person name="Waturangi D."/>
            <person name="Ekaputri J.J."/>
            <person name="Setiamarga D.H.E."/>
        </authorList>
    </citation>
    <scope>NUCLEOTIDE SEQUENCE [LARGE SCALE GENOMIC DNA]</scope>
    <source>
        <strain evidence="1 2">IDN1</strain>
    </source>
</reference>
<dbReference type="EMBL" id="AP021906">
    <property type="protein sequence ID" value="BBP91601.1"/>
    <property type="molecule type" value="Genomic_DNA"/>
</dbReference>
<accession>A0A5S9MF68</accession>
<dbReference type="Proteomes" id="UP000464658">
    <property type="component" value="Chromosome"/>
</dbReference>
<gene>
    <name evidence="1" type="ORF">BsIDN1_52190</name>
</gene>
<dbReference type="AlphaFoldDB" id="A0A5S9MF68"/>
<name>A0A5S9MF68_BACIA</name>
<organism evidence="1 2">
    <name type="scientific">Bacillus safensis</name>
    <dbReference type="NCBI Taxonomy" id="561879"/>
    <lineage>
        <taxon>Bacteria</taxon>
        <taxon>Bacillati</taxon>
        <taxon>Bacillota</taxon>
        <taxon>Bacilli</taxon>
        <taxon>Bacillales</taxon>
        <taxon>Bacillaceae</taxon>
        <taxon>Bacillus</taxon>
    </lineage>
</organism>